<evidence type="ECO:0000256" key="1">
    <source>
        <dbReference type="ARBA" id="ARBA00004844"/>
    </source>
</evidence>
<dbReference type="Pfam" id="PF01808">
    <property type="entry name" value="AICARFT_IMPCHas"/>
    <property type="match status" value="1"/>
</dbReference>
<dbReference type="EC" id="3.5.4.10" evidence="8"/>
<organism evidence="10 11">
    <name type="scientific">Altererythrobacter litoralis</name>
    <dbReference type="NCBI Taxonomy" id="3113904"/>
    <lineage>
        <taxon>Bacteria</taxon>
        <taxon>Pseudomonadati</taxon>
        <taxon>Pseudomonadota</taxon>
        <taxon>Alphaproteobacteria</taxon>
        <taxon>Sphingomonadales</taxon>
        <taxon>Erythrobacteraceae</taxon>
        <taxon>Altererythrobacter</taxon>
    </lineage>
</organism>
<dbReference type="PIRSF" id="PIRSF000414">
    <property type="entry name" value="AICARFT_IMPCHas"/>
    <property type="match status" value="1"/>
</dbReference>
<dbReference type="NCBIfam" id="TIGR00355">
    <property type="entry name" value="purH"/>
    <property type="match status" value="1"/>
</dbReference>
<keyword evidence="4 8" id="KW-0808">Transferase</keyword>
<dbReference type="InterPro" id="IPR002695">
    <property type="entry name" value="PurH-like"/>
</dbReference>
<evidence type="ECO:0000256" key="7">
    <source>
        <dbReference type="ARBA" id="ARBA00023268"/>
    </source>
</evidence>
<proteinExistence type="inferred from homology"/>
<dbReference type="SUPFAM" id="SSF53927">
    <property type="entry name" value="Cytidine deaminase-like"/>
    <property type="match status" value="1"/>
</dbReference>
<dbReference type="EC" id="2.1.2.3" evidence="8"/>
<comment type="caution">
    <text evidence="10">The sequence shown here is derived from an EMBL/GenBank/DDBJ whole genome shotgun (WGS) entry which is preliminary data.</text>
</comment>
<dbReference type="SMART" id="SM00798">
    <property type="entry name" value="AICARFT_IMPCHas"/>
    <property type="match status" value="1"/>
</dbReference>
<dbReference type="PROSITE" id="PS51855">
    <property type="entry name" value="MGS"/>
    <property type="match status" value="1"/>
</dbReference>
<evidence type="ECO:0000313" key="10">
    <source>
        <dbReference type="EMBL" id="MEE1876463.1"/>
    </source>
</evidence>
<dbReference type="PANTHER" id="PTHR11692">
    <property type="entry name" value="BIFUNCTIONAL PURINE BIOSYNTHESIS PROTEIN PURH"/>
    <property type="match status" value="1"/>
</dbReference>
<dbReference type="SMART" id="SM00851">
    <property type="entry name" value="MGS"/>
    <property type="match status" value="1"/>
</dbReference>
<dbReference type="HAMAP" id="MF_00139">
    <property type="entry name" value="PurH"/>
    <property type="match status" value="1"/>
</dbReference>
<dbReference type="NCBIfam" id="NF002049">
    <property type="entry name" value="PRK00881.1"/>
    <property type="match status" value="1"/>
</dbReference>
<sequence>MTDVTIKRALLSVSDKSGLVELGQALAARGVELVSTGGTAKALRDAGLDVRDISDLTGFPEMMDGRVKTLHPKVHGGLLAVRDNPEHAAAMTEHDIGAIDLVVVNLYPFEATVMRGADRDEIIENIDIGGPSMVRSSAKNHAFVTIVTDPADYAELLGELDAHGGATSFDFRRKCATKAFAATASYDSMISQWFAFADQQQLFPDMLAINGRSLVILRYGENPHQQAALYTPVGPHGRGIAQAEQLQGKELSYNNYNDADAALELVAEFGGGDPAVVIVKHANPCGVAQAASLSEAWEAALQCDSVSAFGGIVAVNQELDGATAEEIAKIFTEVVIAPSVSDEAREVFAKKKNLRLLTVGDLPNPRRGGLLVKPITGGLLVQTRDNGAITEADLKVVTKRAPTQQELKDCMFAWTVARHVKSNAIVYAKDGATAGIGAGQMNRRDSSRIAAMKAAEAAETYGWGAPRTVGSAVASDAFFPFADGLLAAAEAGATAVIQPGGSIRDDEVIAAADEAGLAMAFTGMRHFRH</sequence>
<evidence type="ECO:0000256" key="3">
    <source>
        <dbReference type="ARBA" id="ARBA00007667"/>
    </source>
</evidence>
<comment type="pathway">
    <text evidence="1 8">Purine metabolism; IMP biosynthesis via de novo pathway; IMP from 5-formamido-1-(5-phospho-D-ribosyl)imidazole-4-carboxamide: step 1/1.</text>
</comment>
<dbReference type="InterPro" id="IPR024051">
    <property type="entry name" value="AICAR_Tfase_dup_dom_sf"/>
</dbReference>
<evidence type="ECO:0000313" key="11">
    <source>
        <dbReference type="Proteomes" id="UP001343492"/>
    </source>
</evidence>
<keyword evidence="5 8" id="KW-0658">Purine biosynthesis</keyword>
<comment type="catalytic activity">
    <reaction evidence="8">
        <text>(6R)-10-formyltetrahydrofolate + 5-amino-1-(5-phospho-beta-D-ribosyl)imidazole-4-carboxamide = 5-formamido-1-(5-phospho-D-ribosyl)imidazole-4-carboxamide + (6S)-5,6,7,8-tetrahydrofolate</text>
        <dbReference type="Rhea" id="RHEA:22192"/>
        <dbReference type="ChEBI" id="CHEBI:57453"/>
        <dbReference type="ChEBI" id="CHEBI:58467"/>
        <dbReference type="ChEBI" id="CHEBI:58475"/>
        <dbReference type="ChEBI" id="CHEBI:195366"/>
        <dbReference type="EC" id="2.1.2.3"/>
    </reaction>
</comment>
<feature type="domain" description="MGS-like" evidence="9">
    <location>
        <begin position="1"/>
        <end position="148"/>
    </location>
</feature>
<reference evidence="10 11" key="1">
    <citation type="submission" date="2024-01" db="EMBL/GenBank/DDBJ databases">
        <title>The genome sequence of Erythrobacteraceae sp. strain 1XM1-14.</title>
        <authorList>
            <person name="Liu Y."/>
        </authorList>
    </citation>
    <scope>NUCLEOTIDE SEQUENCE [LARGE SCALE GENOMIC DNA]</scope>
    <source>
        <strain evidence="10 11">1XM1-14</strain>
    </source>
</reference>
<keyword evidence="7 8" id="KW-0511">Multifunctional enzyme</keyword>
<evidence type="ECO:0000256" key="6">
    <source>
        <dbReference type="ARBA" id="ARBA00022801"/>
    </source>
</evidence>
<dbReference type="GO" id="GO:0004643">
    <property type="term" value="F:phosphoribosylaminoimidazolecarboxamide formyltransferase activity"/>
    <property type="evidence" value="ECO:0007669"/>
    <property type="project" value="UniProtKB-EC"/>
</dbReference>
<dbReference type="SUPFAM" id="SSF52335">
    <property type="entry name" value="Methylglyoxal synthase-like"/>
    <property type="match status" value="1"/>
</dbReference>
<evidence type="ECO:0000256" key="5">
    <source>
        <dbReference type="ARBA" id="ARBA00022755"/>
    </source>
</evidence>
<dbReference type="InterPro" id="IPR016193">
    <property type="entry name" value="Cytidine_deaminase-like"/>
</dbReference>
<evidence type="ECO:0000256" key="2">
    <source>
        <dbReference type="ARBA" id="ARBA00004954"/>
    </source>
</evidence>
<dbReference type="Pfam" id="PF02142">
    <property type="entry name" value="MGS"/>
    <property type="match status" value="1"/>
</dbReference>
<dbReference type="Proteomes" id="UP001343492">
    <property type="component" value="Unassembled WGS sequence"/>
</dbReference>
<evidence type="ECO:0000256" key="8">
    <source>
        <dbReference type="HAMAP-Rule" id="MF_00139"/>
    </source>
</evidence>
<evidence type="ECO:0000259" key="9">
    <source>
        <dbReference type="PROSITE" id="PS51855"/>
    </source>
</evidence>
<evidence type="ECO:0000256" key="4">
    <source>
        <dbReference type="ARBA" id="ARBA00022679"/>
    </source>
</evidence>
<accession>A0ABU7GBI2</accession>
<keyword evidence="6 8" id="KW-0378">Hydrolase</keyword>
<protein>
    <recommendedName>
        <fullName evidence="8">Bifunctional purine biosynthesis protein PurH</fullName>
    </recommendedName>
    <domain>
        <recommendedName>
            <fullName evidence="8">Phosphoribosylaminoimidazolecarboxamide formyltransferase</fullName>
            <ecNumber evidence="8">2.1.2.3</ecNumber>
        </recommendedName>
        <alternativeName>
            <fullName evidence="8">AICAR transformylase</fullName>
        </alternativeName>
    </domain>
    <domain>
        <recommendedName>
            <fullName evidence="8">IMP cyclohydrolase</fullName>
            <ecNumber evidence="8">3.5.4.10</ecNumber>
        </recommendedName>
        <alternativeName>
            <fullName evidence="8">ATIC</fullName>
        </alternativeName>
        <alternativeName>
            <fullName evidence="8">IMP synthase</fullName>
        </alternativeName>
        <alternativeName>
            <fullName evidence="8">Inosinicase</fullName>
        </alternativeName>
    </domain>
</protein>
<keyword evidence="11" id="KW-1185">Reference proteome</keyword>
<comment type="domain">
    <text evidence="8">The IMP cyclohydrolase activity resides in the N-terminal region.</text>
</comment>
<name>A0ABU7GBI2_9SPHN</name>
<dbReference type="PANTHER" id="PTHR11692:SF0">
    <property type="entry name" value="BIFUNCTIONAL PURINE BIOSYNTHESIS PROTEIN ATIC"/>
    <property type="match status" value="1"/>
</dbReference>
<comment type="pathway">
    <text evidence="2 8">Purine metabolism; IMP biosynthesis via de novo pathway; 5-formamido-1-(5-phospho-D-ribosyl)imidazole-4-carboxamide from 5-amino-1-(5-phospho-D-ribosyl)imidazole-4-carboxamide (10-formyl THF route): step 1/1.</text>
</comment>
<gene>
    <name evidence="8 10" type="primary">purH</name>
    <name evidence="10" type="ORF">VRS74_02035</name>
</gene>
<dbReference type="Gene3D" id="3.40.50.1380">
    <property type="entry name" value="Methylglyoxal synthase-like domain"/>
    <property type="match status" value="1"/>
</dbReference>
<dbReference type="CDD" id="cd01421">
    <property type="entry name" value="IMPCH"/>
    <property type="match status" value="1"/>
</dbReference>
<comment type="catalytic activity">
    <reaction evidence="8">
        <text>IMP + H2O = 5-formamido-1-(5-phospho-D-ribosyl)imidazole-4-carboxamide</text>
        <dbReference type="Rhea" id="RHEA:18445"/>
        <dbReference type="ChEBI" id="CHEBI:15377"/>
        <dbReference type="ChEBI" id="CHEBI:58053"/>
        <dbReference type="ChEBI" id="CHEBI:58467"/>
        <dbReference type="EC" id="3.5.4.10"/>
    </reaction>
</comment>
<dbReference type="GO" id="GO:0003937">
    <property type="term" value="F:IMP cyclohydrolase activity"/>
    <property type="evidence" value="ECO:0007669"/>
    <property type="project" value="UniProtKB-EC"/>
</dbReference>
<dbReference type="InterPro" id="IPR036914">
    <property type="entry name" value="MGS-like_dom_sf"/>
</dbReference>
<comment type="similarity">
    <text evidence="3 8">Belongs to the PurH family.</text>
</comment>
<dbReference type="InterPro" id="IPR011607">
    <property type="entry name" value="MGS-like_dom"/>
</dbReference>
<dbReference type="RefSeq" id="WP_354143576.1">
    <property type="nucleotide sequence ID" value="NZ_JAZDQV010000002.1"/>
</dbReference>
<dbReference type="Gene3D" id="3.40.140.20">
    <property type="match status" value="2"/>
</dbReference>
<dbReference type="EMBL" id="JAZDQV010000002">
    <property type="protein sequence ID" value="MEE1876463.1"/>
    <property type="molecule type" value="Genomic_DNA"/>
</dbReference>